<proteinExistence type="predicted"/>
<dbReference type="Proteomes" id="UP000322814">
    <property type="component" value="Unassembled WGS sequence"/>
</dbReference>
<dbReference type="EMBL" id="SAYB01000007">
    <property type="protein sequence ID" value="TXJ35275.1"/>
    <property type="molecule type" value="Genomic_DNA"/>
</dbReference>
<accession>A0A5C8EC17</accession>
<dbReference type="RefSeq" id="WP_147771431.1">
    <property type="nucleotide sequence ID" value="NZ_SAYB01000007.1"/>
</dbReference>
<comment type="caution">
    <text evidence="1">The sequence shown here is derived from an EMBL/GenBank/DDBJ whole genome shotgun (WGS) entry which is preliminary data.</text>
</comment>
<evidence type="ECO:0000313" key="2">
    <source>
        <dbReference type="Proteomes" id="UP000322814"/>
    </source>
</evidence>
<organism evidence="1 2">
    <name type="scientific">Brachyspira aalborgi</name>
    <dbReference type="NCBI Taxonomy" id="29522"/>
    <lineage>
        <taxon>Bacteria</taxon>
        <taxon>Pseudomonadati</taxon>
        <taxon>Spirochaetota</taxon>
        <taxon>Spirochaetia</taxon>
        <taxon>Brachyspirales</taxon>
        <taxon>Brachyspiraceae</taxon>
        <taxon>Brachyspira</taxon>
    </lineage>
</organism>
<dbReference type="AlphaFoldDB" id="A0A5C8EC17"/>
<evidence type="ECO:0000313" key="1">
    <source>
        <dbReference type="EMBL" id="TXJ35275.1"/>
    </source>
</evidence>
<protein>
    <submittedName>
        <fullName evidence="1">Uncharacterized protein</fullName>
    </submittedName>
</protein>
<reference evidence="1 2" key="1">
    <citation type="journal article" date="1992" name="Lakartidningen">
        <title>[Penicillin V and not amoxicillin is the first choice preparation in acute otitis].</title>
        <authorList>
            <person name="Kamme C."/>
            <person name="Lundgren K."/>
            <person name="Prellner K."/>
        </authorList>
    </citation>
    <scope>NUCLEOTIDE SEQUENCE [LARGE SCALE GENOMIC DNA]</scope>
    <source>
        <strain evidence="1 2">PC4580III</strain>
    </source>
</reference>
<name>A0A5C8EC17_9SPIR</name>
<gene>
    <name evidence="1" type="ORF">EPJ78_10130</name>
</gene>
<sequence length="104" mass="11894">MTEEQYKKCIEIGYSFKSECRYFPFLNKDDFIKITISLAKVFNKDITEEEAKEISKNISKANTISSNPHTNSCAAILGIANYLDDGTTDGMIPNYFRDKHINNK</sequence>